<evidence type="ECO:0000313" key="2">
    <source>
        <dbReference type="EMBL" id="SKA94768.1"/>
    </source>
</evidence>
<protein>
    <recommendedName>
        <fullName evidence="1">Antitoxin FitA-like ribbon-helix-helix domain-containing protein</fullName>
    </recommendedName>
</protein>
<reference evidence="2 3" key="1">
    <citation type="submission" date="2017-02" db="EMBL/GenBank/DDBJ databases">
        <authorList>
            <person name="Peterson S.W."/>
        </authorList>
    </citation>
    <scope>NUCLEOTIDE SEQUENCE [LARGE SCALE GENOMIC DNA]</scope>
    <source>
        <strain evidence="2 3">ATCC 49788</strain>
    </source>
</reference>
<dbReference type="GO" id="GO:0006355">
    <property type="term" value="P:regulation of DNA-templated transcription"/>
    <property type="evidence" value="ECO:0007669"/>
    <property type="project" value="InterPro"/>
</dbReference>
<name>A0A1T4XZY3_9GAMM</name>
<dbReference type="STRING" id="92487.SAMN02745130_03696"/>
<dbReference type="InterPro" id="IPR013321">
    <property type="entry name" value="Arc_rbn_hlx_hlx"/>
</dbReference>
<dbReference type="OrthoDB" id="2389872at2"/>
<dbReference type="Pfam" id="PF22513">
    <property type="entry name" value="FitA-like_RHH"/>
    <property type="match status" value="1"/>
</dbReference>
<proteinExistence type="predicted"/>
<dbReference type="SUPFAM" id="SSF47598">
    <property type="entry name" value="Ribbon-helix-helix"/>
    <property type="match status" value="1"/>
</dbReference>
<dbReference type="RefSeq" id="WP_078924128.1">
    <property type="nucleotide sequence ID" value="NZ_FUYB01000027.1"/>
</dbReference>
<dbReference type="Gene3D" id="1.10.1220.10">
    <property type="entry name" value="Met repressor-like"/>
    <property type="match status" value="1"/>
</dbReference>
<accession>A0A1T4XZY3</accession>
<dbReference type="InterPro" id="IPR010985">
    <property type="entry name" value="Ribbon_hlx_hlx"/>
</dbReference>
<gene>
    <name evidence="2" type="ORF">SAMN02745130_03696</name>
</gene>
<feature type="domain" description="Antitoxin FitA-like ribbon-helix-helix" evidence="1">
    <location>
        <begin position="2"/>
        <end position="39"/>
    </location>
</feature>
<sequence length="87" mass="9627">MAMLTIRNIDESLKKQLRIQAAEHGCSMEEEVRRILQQAITGSNQQKGFGSRIHQTVMDISGSADTDFALPPRSLPRAIPDFFSAAP</sequence>
<keyword evidence="3" id="KW-1185">Reference proteome</keyword>
<evidence type="ECO:0000259" key="1">
    <source>
        <dbReference type="Pfam" id="PF22513"/>
    </source>
</evidence>
<dbReference type="Proteomes" id="UP000190460">
    <property type="component" value="Unassembled WGS sequence"/>
</dbReference>
<dbReference type="AlphaFoldDB" id="A0A1T4XZY3"/>
<organism evidence="2 3">
    <name type="scientific">Thiothrix eikelboomii</name>
    <dbReference type="NCBI Taxonomy" id="92487"/>
    <lineage>
        <taxon>Bacteria</taxon>
        <taxon>Pseudomonadati</taxon>
        <taxon>Pseudomonadota</taxon>
        <taxon>Gammaproteobacteria</taxon>
        <taxon>Thiotrichales</taxon>
        <taxon>Thiotrichaceae</taxon>
        <taxon>Thiothrix</taxon>
    </lineage>
</organism>
<dbReference type="InterPro" id="IPR053853">
    <property type="entry name" value="FitA-like_RHH"/>
</dbReference>
<dbReference type="EMBL" id="FUYB01000027">
    <property type="protein sequence ID" value="SKA94768.1"/>
    <property type="molecule type" value="Genomic_DNA"/>
</dbReference>
<evidence type="ECO:0000313" key="3">
    <source>
        <dbReference type="Proteomes" id="UP000190460"/>
    </source>
</evidence>